<comment type="caution">
    <text evidence="1">The sequence shown here is derived from an EMBL/GenBank/DDBJ whole genome shotgun (WGS) entry which is preliminary data.</text>
</comment>
<protein>
    <submittedName>
        <fullName evidence="1">Uncharacterized protein</fullName>
    </submittedName>
</protein>
<evidence type="ECO:0000313" key="1">
    <source>
        <dbReference type="EMBL" id="TPG40867.1"/>
    </source>
</evidence>
<reference evidence="1 2" key="1">
    <citation type="journal article" date="2019" name="Environ. Microbiol.">
        <title>Species interactions and distinct microbial communities in high Arctic permafrost affected cryosols are associated with the CH4 and CO2 gas fluxes.</title>
        <authorList>
            <person name="Altshuler I."/>
            <person name="Hamel J."/>
            <person name="Turney S."/>
            <person name="Magnuson E."/>
            <person name="Levesque R."/>
            <person name="Greer C."/>
            <person name="Whyte L.G."/>
        </authorList>
    </citation>
    <scope>NUCLEOTIDE SEQUENCE [LARGE SCALE GENOMIC DNA]</scope>
    <source>
        <strain evidence="1 2">42</strain>
    </source>
</reference>
<keyword evidence="2" id="KW-1185">Reference proteome</keyword>
<gene>
    <name evidence="1" type="ORF">EAH81_11030</name>
</gene>
<sequence>MLYSDDRDYSSENSFNIDIEIWDVTYIGIPTSLDNIEIKEIAIDLLPPDIDKDLCKFNRKIFEIISDNKKYYIISGGLLIATNHWDREDRIFNYNLNLQHDKIIFSTNAKQE</sequence>
<proteinExistence type="predicted"/>
<dbReference type="AlphaFoldDB" id="A0A502ETJ0"/>
<organism evidence="1 2">
    <name type="scientific">Flavobacterium pectinovorum</name>
    <dbReference type="NCBI Taxonomy" id="29533"/>
    <lineage>
        <taxon>Bacteria</taxon>
        <taxon>Pseudomonadati</taxon>
        <taxon>Bacteroidota</taxon>
        <taxon>Flavobacteriia</taxon>
        <taxon>Flavobacteriales</taxon>
        <taxon>Flavobacteriaceae</taxon>
        <taxon>Flavobacterium</taxon>
    </lineage>
</organism>
<evidence type="ECO:0000313" key="2">
    <source>
        <dbReference type="Proteomes" id="UP000319700"/>
    </source>
</evidence>
<dbReference type="Proteomes" id="UP000319700">
    <property type="component" value="Unassembled WGS sequence"/>
</dbReference>
<dbReference type="EMBL" id="RCZH01000006">
    <property type="protein sequence ID" value="TPG40867.1"/>
    <property type="molecule type" value="Genomic_DNA"/>
</dbReference>
<accession>A0A502ETJ0</accession>
<name>A0A502ETJ0_9FLAO</name>